<accession>A0AAV7U4A4</accession>
<protein>
    <submittedName>
        <fullName evidence="1">Uncharacterized protein</fullName>
    </submittedName>
</protein>
<organism evidence="1 2">
    <name type="scientific">Pleurodeles waltl</name>
    <name type="common">Iberian ribbed newt</name>
    <dbReference type="NCBI Taxonomy" id="8319"/>
    <lineage>
        <taxon>Eukaryota</taxon>
        <taxon>Metazoa</taxon>
        <taxon>Chordata</taxon>
        <taxon>Craniata</taxon>
        <taxon>Vertebrata</taxon>
        <taxon>Euteleostomi</taxon>
        <taxon>Amphibia</taxon>
        <taxon>Batrachia</taxon>
        <taxon>Caudata</taxon>
        <taxon>Salamandroidea</taxon>
        <taxon>Salamandridae</taxon>
        <taxon>Pleurodelinae</taxon>
        <taxon>Pleurodeles</taxon>
    </lineage>
</organism>
<gene>
    <name evidence="1" type="ORF">NDU88_007637</name>
</gene>
<dbReference type="Proteomes" id="UP001066276">
    <property type="component" value="Chromosome 3_2"/>
</dbReference>
<comment type="caution">
    <text evidence="1">The sequence shown here is derived from an EMBL/GenBank/DDBJ whole genome shotgun (WGS) entry which is preliminary data.</text>
</comment>
<dbReference type="EMBL" id="JANPWB010000006">
    <property type="protein sequence ID" value="KAJ1182447.1"/>
    <property type="molecule type" value="Genomic_DNA"/>
</dbReference>
<keyword evidence="2" id="KW-1185">Reference proteome</keyword>
<proteinExistence type="predicted"/>
<name>A0AAV7U4A4_PLEWA</name>
<evidence type="ECO:0000313" key="1">
    <source>
        <dbReference type="EMBL" id="KAJ1182447.1"/>
    </source>
</evidence>
<evidence type="ECO:0000313" key="2">
    <source>
        <dbReference type="Proteomes" id="UP001066276"/>
    </source>
</evidence>
<dbReference type="AlphaFoldDB" id="A0AAV7U4A4"/>
<sequence length="125" mass="13254">MCAVPAPPPASRSARLVGAGGLCGRRGTHDSCTQADLALTHACTQADTGAQAHPGAVICGTRLNPRALDRVFPVALQCPRVTESSLSSLGSDLNSISHCLLARRLLIPDFAERGYGLFRRIVERY</sequence>
<reference evidence="1" key="1">
    <citation type="journal article" date="2022" name="bioRxiv">
        <title>Sequencing and chromosome-scale assembly of the giantPleurodeles waltlgenome.</title>
        <authorList>
            <person name="Brown T."/>
            <person name="Elewa A."/>
            <person name="Iarovenko S."/>
            <person name="Subramanian E."/>
            <person name="Araus A.J."/>
            <person name="Petzold A."/>
            <person name="Susuki M."/>
            <person name="Suzuki K.-i.T."/>
            <person name="Hayashi T."/>
            <person name="Toyoda A."/>
            <person name="Oliveira C."/>
            <person name="Osipova E."/>
            <person name="Leigh N.D."/>
            <person name="Simon A."/>
            <person name="Yun M.H."/>
        </authorList>
    </citation>
    <scope>NUCLEOTIDE SEQUENCE</scope>
    <source>
        <strain evidence="1">20211129_DDA</strain>
        <tissue evidence="1">Liver</tissue>
    </source>
</reference>